<evidence type="ECO:0000313" key="1">
    <source>
        <dbReference type="EMBL" id="KAG9471528.1"/>
    </source>
</evidence>
<reference evidence="1" key="1">
    <citation type="thesis" date="2020" institute="ProQuest LLC" country="789 East Eisenhower Parkway, Ann Arbor, MI, USA">
        <title>Comparative Genomics and Chromosome Evolution.</title>
        <authorList>
            <person name="Mudd A.B."/>
        </authorList>
    </citation>
    <scope>NUCLEOTIDE SEQUENCE</scope>
    <source>
        <strain evidence="1">HN-11 Male</strain>
        <tissue evidence="1">Kidney and liver</tissue>
    </source>
</reference>
<dbReference type="EMBL" id="WNTK01000135">
    <property type="protein sequence ID" value="KAG9471528.1"/>
    <property type="molecule type" value="Genomic_DNA"/>
</dbReference>
<evidence type="ECO:0000313" key="2">
    <source>
        <dbReference type="Proteomes" id="UP000770717"/>
    </source>
</evidence>
<keyword evidence="2" id="KW-1185">Reference proteome</keyword>
<dbReference type="Proteomes" id="UP000770717">
    <property type="component" value="Unassembled WGS sequence"/>
</dbReference>
<organism evidence="1 2">
    <name type="scientific">Eleutherodactylus coqui</name>
    <name type="common">Puerto Rican coqui</name>
    <dbReference type="NCBI Taxonomy" id="57060"/>
    <lineage>
        <taxon>Eukaryota</taxon>
        <taxon>Metazoa</taxon>
        <taxon>Chordata</taxon>
        <taxon>Craniata</taxon>
        <taxon>Vertebrata</taxon>
        <taxon>Euteleostomi</taxon>
        <taxon>Amphibia</taxon>
        <taxon>Batrachia</taxon>
        <taxon>Anura</taxon>
        <taxon>Neobatrachia</taxon>
        <taxon>Hyloidea</taxon>
        <taxon>Eleutherodactylidae</taxon>
        <taxon>Eleutherodactylinae</taxon>
        <taxon>Eleutherodactylus</taxon>
        <taxon>Eleutherodactylus</taxon>
    </lineage>
</organism>
<name>A0A8J6JTM5_ELECQ</name>
<protein>
    <submittedName>
        <fullName evidence="1">Uncharacterized protein</fullName>
    </submittedName>
</protein>
<proteinExistence type="predicted"/>
<comment type="caution">
    <text evidence="1">The sequence shown here is derived from an EMBL/GenBank/DDBJ whole genome shotgun (WGS) entry which is preliminary data.</text>
</comment>
<dbReference type="AlphaFoldDB" id="A0A8J6JTM5"/>
<accession>A0A8J6JTM5</accession>
<gene>
    <name evidence="1" type="ORF">GDO78_014442</name>
</gene>
<sequence length="129" mass="14422">MPRGGAHTSLLTELCKNCTEEWSQGSDKDQSSGSRKLSLLAQQTNNTCTTLTLTASYGKEATFKLANFHKSRIAQFFFFKYKYKKMPDFSKSFSNHTTSPLLALQLPPLTHLVYAAGPWQPNLLSKRGS</sequence>